<reference evidence="1 2" key="1">
    <citation type="submission" date="2016-12" db="EMBL/GenBank/DDBJ databases">
        <title>Trade-off between light-utilization and light-protection in marine flavobacteria.</title>
        <authorList>
            <person name="Kumagai Y."/>
            <person name="Yoshizawa S."/>
            <person name="Kogure K."/>
            <person name="Iwasaki W."/>
        </authorList>
    </citation>
    <scope>NUCLEOTIDE SEQUENCE [LARGE SCALE GENOMIC DNA]</scope>
    <source>
        <strain evidence="1 2">NBRC 108759</strain>
    </source>
</reference>
<evidence type="ECO:0000313" key="1">
    <source>
        <dbReference type="EMBL" id="PQJ79617.1"/>
    </source>
</evidence>
<dbReference type="OrthoDB" id="5382843at2"/>
<gene>
    <name evidence="1" type="ORF">BTO18_10730</name>
</gene>
<dbReference type="Proteomes" id="UP000238882">
    <property type="component" value="Unassembled WGS sequence"/>
</dbReference>
<dbReference type="RefSeq" id="WP_105016211.1">
    <property type="nucleotide sequence ID" value="NZ_MSCN01000001.1"/>
</dbReference>
<name>A0A2S7WPT7_9FLAO</name>
<dbReference type="EMBL" id="MSCN01000001">
    <property type="protein sequence ID" value="PQJ79617.1"/>
    <property type="molecule type" value="Genomic_DNA"/>
</dbReference>
<organism evidence="1 2">
    <name type="scientific">Polaribacter porphyrae</name>
    <dbReference type="NCBI Taxonomy" id="1137780"/>
    <lineage>
        <taxon>Bacteria</taxon>
        <taxon>Pseudomonadati</taxon>
        <taxon>Bacteroidota</taxon>
        <taxon>Flavobacteriia</taxon>
        <taxon>Flavobacteriales</taxon>
        <taxon>Flavobacteriaceae</taxon>
    </lineage>
</organism>
<dbReference type="AlphaFoldDB" id="A0A2S7WPT7"/>
<proteinExistence type="predicted"/>
<evidence type="ECO:0000313" key="2">
    <source>
        <dbReference type="Proteomes" id="UP000238882"/>
    </source>
</evidence>
<keyword evidence="2" id="KW-1185">Reference proteome</keyword>
<protein>
    <submittedName>
        <fullName evidence="1">Uncharacterized protein</fullName>
    </submittedName>
</protein>
<comment type="caution">
    <text evidence="1">The sequence shown here is derived from an EMBL/GenBank/DDBJ whole genome shotgun (WGS) entry which is preliminary data.</text>
</comment>
<sequence length="111" mass="13207">MVNNWKIFDDANTINSLGSENGIIIIDEENIFGARITIERNTDIAPFSVTFSIYNLMFHTEYFNRLSEATSKVKIYKVRIEEILSHLKILDKKREKNWREKYNFMLEKLVE</sequence>
<accession>A0A2S7WPT7</accession>